<keyword evidence="1" id="KW-0472">Membrane</keyword>
<feature type="transmembrane region" description="Helical" evidence="1">
    <location>
        <begin position="39"/>
        <end position="60"/>
    </location>
</feature>
<evidence type="ECO:0000256" key="1">
    <source>
        <dbReference type="SAM" id="Phobius"/>
    </source>
</evidence>
<feature type="transmembrane region" description="Helical" evidence="1">
    <location>
        <begin position="81"/>
        <end position="102"/>
    </location>
</feature>
<proteinExistence type="predicted"/>
<protein>
    <submittedName>
        <fullName evidence="2">Uncharacterized protein</fullName>
    </submittedName>
</protein>
<gene>
    <name evidence="2" type="ORF">S01H1_19079</name>
</gene>
<keyword evidence="1" id="KW-1133">Transmembrane helix</keyword>
<keyword evidence="1" id="KW-0812">Transmembrane</keyword>
<accession>X0TWU4</accession>
<reference evidence="2" key="1">
    <citation type="journal article" date="2014" name="Front. Microbiol.">
        <title>High frequency of phylogenetically diverse reductive dehalogenase-homologous genes in deep subseafloor sedimentary metagenomes.</title>
        <authorList>
            <person name="Kawai M."/>
            <person name="Futagami T."/>
            <person name="Toyoda A."/>
            <person name="Takaki Y."/>
            <person name="Nishi S."/>
            <person name="Hori S."/>
            <person name="Arai W."/>
            <person name="Tsubouchi T."/>
            <person name="Morono Y."/>
            <person name="Uchiyama I."/>
            <person name="Ito T."/>
            <person name="Fujiyama A."/>
            <person name="Inagaki F."/>
            <person name="Takami H."/>
        </authorList>
    </citation>
    <scope>NUCLEOTIDE SEQUENCE</scope>
    <source>
        <strain evidence="2">Expedition CK06-06</strain>
    </source>
</reference>
<dbReference type="EMBL" id="BARS01010267">
    <property type="protein sequence ID" value="GAF91646.1"/>
    <property type="molecule type" value="Genomic_DNA"/>
</dbReference>
<name>X0TWU4_9ZZZZ</name>
<evidence type="ECO:0000313" key="2">
    <source>
        <dbReference type="EMBL" id="GAF91646.1"/>
    </source>
</evidence>
<feature type="non-terminal residue" evidence="2">
    <location>
        <position position="104"/>
    </location>
</feature>
<dbReference type="AlphaFoldDB" id="X0TWU4"/>
<feature type="transmembrane region" description="Helical" evidence="1">
    <location>
        <begin position="12"/>
        <end position="33"/>
    </location>
</feature>
<comment type="caution">
    <text evidence="2">The sequence shown here is derived from an EMBL/GenBank/DDBJ whole genome shotgun (WGS) entry which is preliminary data.</text>
</comment>
<sequence length="104" mass="11847">MSFTDKIEKYSLTIFFVLSYVITIIATLVILIANSLFTPMMILGVFSPTISAIIVSGLIGGWTEIKKLFKGYLKWKVNYKWYLAGFFLMIGPLIFTLFYHLFGG</sequence>
<organism evidence="2">
    <name type="scientific">marine sediment metagenome</name>
    <dbReference type="NCBI Taxonomy" id="412755"/>
    <lineage>
        <taxon>unclassified sequences</taxon>
        <taxon>metagenomes</taxon>
        <taxon>ecological metagenomes</taxon>
    </lineage>
</organism>